<name>A0A0L8HQ82_OCTBM</name>
<dbReference type="EMBL" id="KQ417538">
    <property type="protein sequence ID" value="KOF91433.1"/>
    <property type="molecule type" value="Genomic_DNA"/>
</dbReference>
<organism evidence="1">
    <name type="scientific">Octopus bimaculoides</name>
    <name type="common">California two-spotted octopus</name>
    <dbReference type="NCBI Taxonomy" id="37653"/>
    <lineage>
        <taxon>Eukaryota</taxon>
        <taxon>Metazoa</taxon>
        <taxon>Spiralia</taxon>
        <taxon>Lophotrochozoa</taxon>
        <taxon>Mollusca</taxon>
        <taxon>Cephalopoda</taxon>
        <taxon>Coleoidea</taxon>
        <taxon>Octopodiformes</taxon>
        <taxon>Octopoda</taxon>
        <taxon>Incirrata</taxon>
        <taxon>Octopodidae</taxon>
        <taxon>Octopus</taxon>
    </lineage>
</organism>
<gene>
    <name evidence="1" type="ORF">OCBIM_22008909mg</name>
</gene>
<protein>
    <submittedName>
        <fullName evidence="1">Uncharacterized protein</fullName>
    </submittedName>
</protein>
<sequence>MSNLSCDGSWNSFKERICEIGSNTLGSVVIKQQDWFDDNDKEIGIILEEKINADLSMNRRAATNYGPTSSTAAPLHSKDSTEVLTNPKDIVRKWKEHFDLLLNRPTKVDLSLLDNIPERPTKHFLA</sequence>
<accession>A0A0L8HQ82</accession>
<proteinExistence type="predicted"/>
<reference evidence="1" key="1">
    <citation type="submission" date="2015-07" db="EMBL/GenBank/DDBJ databases">
        <title>MeaNS - Measles Nucleotide Surveillance Program.</title>
        <authorList>
            <person name="Tran T."/>
            <person name="Druce J."/>
        </authorList>
    </citation>
    <scope>NUCLEOTIDE SEQUENCE</scope>
    <source>
        <strain evidence="1">UCB-OBI-ISO-001</strain>
        <tissue evidence="1">Gonad</tissue>
    </source>
</reference>
<evidence type="ECO:0000313" key="1">
    <source>
        <dbReference type="EMBL" id="KOF91433.1"/>
    </source>
</evidence>
<dbReference type="AlphaFoldDB" id="A0A0L8HQ82"/>
<dbReference type="OrthoDB" id="10070415at2759"/>